<dbReference type="Gene3D" id="1.20.1280.50">
    <property type="match status" value="1"/>
</dbReference>
<dbReference type="InterPro" id="IPR001810">
    <property type="entry name" value="F-box_dom"/>
</dbReference>
<dbReference type="InterPro" id="IPR036047">
    <property type="entry name" value="F-box-like_dom_sf"/>
</dbReference>
<proteinExistence type="predicted"/>
<dbReference type="InterPro" id="IPR013187">
    <property type="entry name" value="F-box-assoc_dom_typ3"/>
</dbReference>
<dbReference type="PANTHER" id="PTHR31672:SF13">
    <property type="entry name" value="F-BOX PROTEIN CPR30-LIKE"/>
    <property type="match status" value="1"/>
</dbReference>
<gene>
    <name evidence="2" type="ORF">MtrunA17_Chr3g0080891</name>
</gene>
<organism evidence="2">
    <name type="scientific">Medicago truncatula</name>
    <name type="common">Barrel medic</name>
    <name type="synonym">Medicago tribuloides</name>
    <dbReference type="NCBI Taxonomy" id="3880"/>
    <lineage>
        <taxon>Eukaryota</taxon>
        <taxon>Viridiplantae</taxon>
        <taxon>Streptophyta</taxon>
        <taxon>Embryophyta</taxon>
        <taxon>Tracheophyta</taxon>
        <taxon>Spermatophyta</taxon>
        <taxon>Magnoliopsida</taxon>
        <taxon>eudicotyledons</taxon>
        <taxon>Gunneridae</taxon>
        <taxon>Pentapetalae</taxon>
        <taxon>rosids</taxon>
        <taxon>fabids</taxon>
        <taxon>Fabales</taxon>
        <taxon>Fabaceae</taxon>
        <taxon>Papilionoideae</taxon>
        <taxon>50 kb inversion clade</taxon>
        <taxon>NPAAA clade</taxon>
        <taxon>Hologalegina</taxon>
        <taxon>IRL clade</taxon>
        <taxon>Trifolieae</taxon>
        <taxon>Medicago</taxon>
    </lineage>
</organism>
<dbReference type="InterPro" id="IPR050796">
    <property type="entry name" value="SCF_F-box_component"/>
</dbReference>
<comment type="caution">
    <text evidence="2">The sequence shown here is derived from an EMBL/GenBank/DDBJ whole genome shotgun (WGS) entry which is preliminary data.</text>
</comment>
<dbReference type="SMART" id="SM00256">
    <property type="entry name" value="FBOX"/>
    <property type="match status" value="1"/>
</dbReference>
<dbReference type="NCBIfam" id="TIGR01640">
    <property type="entry name" value="F_box_assoc_1"/>
    <property type="match status" value="1"/>
</dbReference>
<feature type="domain" description="F-box" evidence="1">
    <location>
        <begin position="73"/>
        <end position="120"/>
    </location>
</feature>
<dbReference type="AlphaFoldDB" id="A0A396IL31"/>
<sequence length="426" mass="48184">MYQQDRHLSSHDLKPAEKTTEPLNPILFCSSNQIGANNMDSEGNHQRDTVSSPSLTDETLAKTLTSSCSLHAPPQLPTVTLDLISEILTRLPVKHLLQLKSVSKSWNYLISDPKFAIKHLRLSNTYLVHPNRSSNNVLQSYLLDSIFTDDVTTNSSIAQLELPSNQFSCVGSFNGILLLVSEHGGFLNLRLWNPSIRKFKELPSLEKKQNVLRHELIYGFGYDVTANAYKVVVGLHVRDTNHEVKVHALGTNSWKTIPKFPFGCVPLQFLGKSVSGTINWLVARQYDNKFQDCIVSLDLGSESCKEVLLPKEVDTSTLRLRWYLGVLRDCLCLVFGHDVWIMKEHGNNDSWAKLYSVSFMRDFPSSFATIEVLHIFKDGCLLLDCIYEGERTRKLVFHNSRNGTFKFSESKIMRDVCVESLISPCS</sequence>
<dbReference type="Gramene" id="rna13378">
    <property type="protein sequence ID" value="RHN65531.1"/>
    <property type="gene ID" value="gene13378"/>
</dbReference>
<dbReference type="PANTHER" id="PTHR31672">
    <property type="entry name" value="BNACNNG10540D PROTEIN"/>
    <property type="match status" value="1"/>
</dbReference>
<dbReference type="EMBL" id="PSQE01000003">
    <property type="protein sequence ID" value="RHN65531.1"/>
    <property type="molecule type" value="Genomic_DNA"/>
</dbReference>
<accession>A0A396IL31</accession>
<dbReference type="Proteomes" id="UP000265566">
    <property type="component" value="Chromosome 3"/>
</dbReference>
<dbReference type="CDD" id="cd22157">
    <property type="entry name" value="F-box_AtFBW1-like"/>
    <property type="match status" value="1"/>
</dbReference>
<name>A0A396IL31_MEDTR</name>
<dbReference type="PROSITE" id="PS50181">
    <property type="entry name" value="FBOX"/>
    <property type="match status" value="1"/>
</dbReference>
<evidence type="ECO:0000259" key="1">
    <source>
        <dbReference type="PROSITE" id="PS50181"/>
    </source>
</evidence>
<dbReference type="Pfam" id="PF00646">
    <property type="entry name" value="F-box"/>
    <property type="match status" value="1"/>
</dbReference>
<dbReference type="InterPro" id="IPR017451">
    <property type="entry name" value="F-box-assoc_interact_dom"/>
</dbReference>
<evidence type="ECO:0000313" key="2">
    <source>
        <dbReference type="EMBL" id="RHN65531.1"/>
    </source>
</evidence>
<dbReference type="SUPFAM" id="SSF81383">
    <property type="entry name" value="F-box domain"/>
    <property type="match status" value="1"/>
</dbReference>
<protein>
    <submittedName>
        <fullName evidence="2">Putative F-box domain-containing protein</fullName>
    </submittedName>
</protein>
<dbReference type="Pfam" id="PF08268">
    <property type="entry name" value="FBA_3"/>
    <property type="match status" value="1"/>
</dbReference>
<reference evidence="2" key="1">
    <citation type="journal article" date="2018" name="Nat. Plants">
        <title>Whole-genome landscape of Medicago truncatula symbiotic genes.</title>
        <authorList>
            <person name="Pecrix Y."/>
            <person name="Gamas P."/>
            <person name="Carrere S."/>
        </authorList>
    </citation>
    <scope>NUCLEOTIDE SEQUENCE</scope>
    <source>
        <tissue evidence="2">Leaves</tissue>
    </source>
</reference>